<dbReference type="PROSITE" id="PS51257">
    <property type="entry name" value="PROKAR_LIPOPROTEIN"/>
    <property type="match status" value="1"/>
</dbReference>
<gene>
    <name evidence="1" type="ORF">UBRO_20855</name>
</gene>
<dbReference type="OrthoDB" id="3344688at2759"/>
<evidence type="ECO:0000313" key="2">
    <source>
        <dbReference type="Proteomes" id="UP000179920"/>
    </source>
</evidence>
<name>A0A1K0GAB0_9BASI</name>
<organism evidence="1 2">
    <name type="scientific">Ustilago bromivora</name>
    <dbReference type="NCBI Taxonomy" id="307758"/>
    <lineage>
        <taxon>Eukaryota</taxon>
        <taxon>Fungi</taxon>
        <taxon>Dikarya</taxon>
        <taxon>Basidiomycota</taxon>
        <taxon>Ustilaginomycotina</taxon>
        <taxon>Ustilaginomycetes</taxon>
        <taxon>Ustilaginales</taxon>
        <taxon>Ustilaginaceae</taxon>
        <taxon>Ustilago</taxon>
    </lineage>
</organism>
<dbReference type="Proteomes" id="UP000179920">
    <property type="component" value="Chromosome XV"/>
</dbReference>
<dbReference type="EMBL" id="LT558131">
    <property type="protein sequence ID" value="SAM84819.1"/>
    <property type="molecule type" value="Genomic_DNA"/>
</dbReference>
<reference evidence="2" key="1">
    <citation type="submission" date="2016-04" db="EMBL/GenBank/DDBJ databases">
        <authorList>
            <person name="Guldener U."/>
            <person name="Guldener U."/>
        </authorList>
    </citation>
    <scope>NUCLEOTIDE SEQUENCE [LARGE SCALE GENOMIC DNA]</scope>
    <source>
        <strain evidence="2">UB2112</strain>
    </source>
</reference>
<dbReference type="PANTHER" id="PTHR11439:SF467">
    <property type="entry name" value="INTEGRASE CATALYTIC DOMAIN-CONTAINING PROTEIN"/>
    <property type="match status" value="1"/>
</dbReference>
<protein>
    <recommendedName>
        <fullName evidence="3">Reverse transcriptase Ty1/copia-type domain-containing protein</fullName>
    </recommendedName>
</protein>
<dbReference type="AlphaFoldDB" id="A0A1K0GAB0"/>
<dbReference type="PANTHER" id="PTHR11439">
    <property type="entry name" value="GAG-POL-RELATED RETROTRANSPOSON"/>
    <property type="match status" value="1"/>
</dbReference>
<evidence type="ECO:0008006" key="3">
    <source>
        <dbReference type="Google" id="ProtNLM"/>
    </source>
</evidence>
<proteinExistence type="predicted"/>
<dbReference type="CDD" id="cd09272">
    <property type="entry name" value="RNase_HI_RT_Ty1"/>
    <property type="match status" value="1"/>
</dbReference>
<evidence type="ECO:0000313" key="1">
    <source>
        <dbReference type="EMBL" id="SAM84819.1"/>
    </source>
</evidence>
<accession>A0A1K0GAB0</accession>
<sequence>MASNKLDTCGMQHSMSSCKPLVSDGAELSHVWTHTAQRMQWYSSQSMWTTCLSWEKLPHKSSHITVQGNVSHIIGLNMHYNHEAHTLLIDQSGYIEGIIAKFGMDKAWTALMPATESINTLKPQEGDMASTEEVQHYASLVGSLLWIAQGSKPDITFAVGRCARFVVNPSGEHLMATKRILRYLKGTMGIGLSTKVPAGGQLLSRWANSAWAGSHDCRRSTTGYIFTINRLICSWSLQLQPTVANSSVEAEYMVLAAAARELLWASMFLRKLEQPVSKTAGIHVSTGTSTIHSCDGELAFNRDVPVLHSNSSGARAITSDPQHFKRMKHIVIAHFFLCDKVTS</sequence>